<dbReference type="STRING" id="1891224.BBP83_08865"/>
<dbReference type="RefSeq" id="WP_068888031.1">
    <property type="nucleotide sequence ID" value="NZ_CBCRUU010000012.1"/>
</dbReference>
<evidence type="ECO:0008006" key="3">
    <source>
        <dbReference type="Google" id="ProtNLM"/>
    </source>
</evidence>
<keyword evidence="2" id="KW-1185">Reference proteome</keyword>
<evidence type="ECO:0000313" key="1">
    <source>
        <dbReference type="EMBL" id="ODA12664.1"/>
    </source>
</evidence>
<comment type="caution">
    <text evidence="1">The sequence shown here is derived from an EMBL/GenBank/DDBJ whole genome shotgun (WGS) entry which is preliminary data.</text>
</comment>
<accession>A0A1C3CV87</accession>
<dbReference type="NCBIfam" id="NF045615">
    <property type="entry name" value="efflu_CzcI_Acin"/>
    <property type="match status" value="1"/>
</dbReference>
<evidence type="ECO:0000313" key="2">
    <source>
        <dbReference type="Proteomes" id="UP000186553"/>
    </source>
</evidence>
<dbReference type="OrthoDB" id="6712732at2"/>
<dbReference type="AlphaFoldDB" id="A0A1C3CV87"/>
<gene>
    <name evidence="1" type="ORF">BBP83_08865</name>
</gene>
<organism evidence="1 2">
    <name type="scientific">Acinetobacter celticus</name>
    <dbReference type="NCBI Taxonomy" id="1891224"/>
    <lineage>
        <taxon>Bacteria</taxon>
        <taxon>Pseudomonadati</taxon>
        <taxon>Pseudomonadota</taxon>
        <taxon>Gammaproteobacteria</taxon>
        <taxon>Moraxellales</taxon>
        <taxon>Moraxellaceae</taxon>
        <taxon>Acinetobacter</taxon>
    </lineage>
</organism>
<dbReference type="EMBL" id="MBDL01000010">
    <property type="protein sequence ID" value="ODA12664.1"/>
    <property type="molecule type" value="Genomic_DNA"/>
</dbReference>
<sequence>MANQKVIFISVLFSLLVFQSLWNIAAAFCVHENVTISLSNGYSSSANHFGHHQQSKTCIDDAHLPISDPFSFAVDDHHDHLPSFTQLILNEAHEAYFYPITTDVIRQFKIDWSNLYQSPDLVLNSPPPMLSPLLVG</sequence>
<protein>
    <recommendedName>
        <fullName evidence="3">Cation transporter</fullName>
    </recommendedName>
</protein>
<reference evidence="1 2" key="1">
    <citation type="submission" date="2016-07" db="EMBL/GenBank/DDBJ databases">
        <title>Acinetobacter sp. ANC 4603.</title>
        <authorList>
            <person name="Radolfova-Krizova L."/>
            <person name="Nemec A."/>
        </authorList>
    </citation>
    <scope>NUCLEOTIDE SEQUENCE [LARGE SCALE GENOMIC DNA]</scope>
    <source>
        <strain evidence="1 2">ANC 4603</strain>
    </source>
</reference>
<proteinExistence type="predicted"/>
<name>A0A1C3CV87_9GAMM</name>
<dbReference type="InterPro" id="IPR054660">
    <property type="entry name" value="CzcI-like"/>
</dbReference>
<dbReference type="Proteomes" id="UP000186553">
    <property type="component" value="Unassembled WGS sequence"/>
</dbReference>